<evidence type="ECO:0000313" key="1">
    <source>
        <dbReference type="EMBL" id="WZB89569.1"/>
    </source>
</evidence>
<reference evidence="1 2" key="1">
    <citation type="submission" date="2024-04" db="EMBL/GenBank/DDBJ databases">
        <title>Okeanomitos corallinicola gen. &amp; sp. nov. (Nostocales, Cyanobacteria), a new toxic marine heterocyst-forming cyanobacterium from a coral reef.</title>
        <authorList>
            <person name="Li H."/>
            <person name="Li R."/>
            <person name="Kang J."/>
            <person name="Hii K.S."/>
            <person name="Mohamed H.F."/>
            <person name="Xu X."/>
            <person name="Luo Z."/>
        </authorList>
    </citation>
    <scope>NUCLEOTIDE SEQUENCE [LARGE SCALE GENOMIC DNA]</scope>
    <source>
        <strain evidence="1 2">TIOX110</strain>
    </source>
</reference>
<name>A0ABZ2UVZ5_9CYAN</name>
<keyword evidence="2" id="KW-1185">Reference proteome</keyword>
<gene>
    <name evidence="1" type="ORF">WJM97_07745</name>
</gene>
<evidence type="ECO:0000313" key="2">
    <source>
        <dbReference type="Proteomes" id="UP001483337"/>
    </source>
</evidence>
<protein>
    <submittedName>
        <fullName evidence="1">DUF5331 domain-containing protein</fullName>
    </submittedName>
</protein>
<accession>A0ABZ2UVZ5</accession>
<dbReference type="Proteomes" id="UP001483337">
    <property type="component" value="Chromosome"/>
</dbReference>
<proteinExistence type="predicted"/>
<organism evidence="1 2">
    <name type="scientific">Okeanomitos corallinicola TIOX110</name>
    <dbReference type="NCBI Taxonomy" id="3133117"/>
    <lineage>
        <taxon>Bacteria</taxon>
        <taxon>Bacillati</taxon>
        <taxon>Cyanobacteriota</taxon>
        <taxon>Cyanophyceae</taxon>
        <taxon>Nostocales</taxon>
        <taxon>Aphanizomenonaceae</taxon>
        <taxon>Okeanomitos</taxon>
    </lineage>
</organism>
<dbReference type="InterPro" id="IPR020346">
    <property type="entry name" value="Uncharacterised_15.3kDa"/>
</dbReference>
<dbReference type="EMBL" id="CP150886">
    <property type="protein sequence ID" value="WZB89569.1"/>
    <property type="molecule type" value="Genomic_DNA"/>
</dbReference>
<dbReference type="RefSeq" id="WP_353932467.1">
    <property type="nucleotide sequence ID" value="NZ_CP150886.1"/>
</dbReference>
<dbReference type="Pfam" id="PF17265">
    <property type="entry name" value="DUF5331"/>
    <property type="match status" value="1"/>
</dbReference>
<sequence>MDIKQLRQALKLKWLNYCEENISWLDKMQIWRSYDRVRRPSSGYILATLSVLEPRLKQILPFLLELNNNPDQIVAALGLNFNPDEELRLLRLKNSSAKNQIFSKPSVQVFGVGQQNKPVLLRIVSDVEQKCQSVSVVAINKSANDHSSLLKAETVRENKHLQLGRSPTITAPVPTATKPVPASVSISEFNFKYQYTGIPVKEISYISSTTNARSLPAWMDEFCPGVNSEQVIHDRQGKNNHPITKN</sequence>